<keyword evidence="1 4" id="KW-0662">Pyridine nucleotide biosynthesis</keyword>
<feature type="binding site" evidence="4">
    <location>
        <position position="252"/>
    </location>
    <ligand>
        <name>pyridoxal 5'-phosphate</name>
        <dbReference type="ChEBI" id="CHEBI:597326"/>
    </ligand>
</feature>
<comment type="cofactor">
    <cofactor evidence="4 5">
        <name>pyridoxal 5'-phosphate</name>
        <dbReference type="ChEBI" id="CHEBI:597326"/>
    </cofactor>
</comment>
<evidence type="ECO:0000256" key="4">
    <source>
        <dbReference type="HAMAP-Rule" id="MF_03017"/>
    </source>
</evidence>
<comment type="catalytic activity">
    <reaction evidence="4 5">
        <text>L-kynurenine + H2O = anthranilate + L-alanine + H(+)</text>
        <dbReference type="Rhea" id="RHEA:16813"/>
        <dbReference type="ChEBI" id="CHEBI:15377"/>
        <dbReference type="ChEBI" id="CHEBI:15378"/>
        <dbReference type="ChEBI" id="CHEBI:16567"/>
        <dbReference type="ChEBI" id="CHEBI:57959"/>
        <dbReference type="ChEBI" id="CHEBI:57972"/>
        <dbReference type="EC" id="3.7.1.3"/>
    </reaction>
</comment>
<feature type="binding site" evidence="4">
    <location>
        <position position="198"/>
    </location>
    <ligand>
        <name>pyridoxal 5'-phosphate</name>
        <dbReference type="ChEBI" id="CHEBI:597326"/>
    </ligand>
</feature>
<comment type="caution">
    <text evidence="6">The sequence shown here is derived from an EMBL/GenBank/DDBJ whole genome shotgun (WGS) entry which is preliminary data.</text>
</comment>
<dbReference type="GO" id="GO:0034354">
    <property type="term" value="P:'de novo' NAD+ biosynthetic process from L-tryptophan"/>
    <property type="evidence" value="ECO:0007669"/>
    <property type="project" value="UniProtKB-UniRule"/>
</dbReference>
<comment type="subcellular location">
    <subcellularLocation>
        <location evidence="4 5">Cytoplasm</location>
    </subcellularLocation>
</comment>
<dbReference type="GO" id="GO:0043420">
    <property type="term" value="P:anthranilate metabolic process"/>
    <property type="evidence" value="ECO:0007669"/>
    <property type="project" value="UniProtKB-UniRule"/>
</dbReference>
<keyword evidence="7" id="KW-1185">Reference proteome</keyword>
<dbReference type="FunFam" id="3.40.640.10:FF:000031">
    <property type="entry name" value="Kynureninase"/>
    <property type="match status" value="1"/>
</dbReference>
<comment type="pathway">
    <text evidence="4 5">Cofactor biosynthesis; NAD(+) biosynthesis; quinolinate from L-kynurenine: step 2/3.</text>
</comment>
<feature type="binding site" evidence="4">
    <location>
        <position position="230"/>
    </location>
    <ligand>
        <name>pyridoxal 5'-phosphate</name>
        <dbReference type="ChEBI" id="CHEBI:597326"/>
    </ligand>
</feature>
<evidence type="ECO:0000256" key="1">
    <source>
        <dbReference type="ARBA" id="ARBA00022642"/>
    </source>
</evidence>
<dbReference type="GO" id="GO:0097053">
    <property type="term" value="P:L-kynurenine catabolic process"/>
    <property type="evidence" value="ECO:0007669"/>
    <property type="project" value="UniProtKB-UniRule"/>
</dbReference>
<feature type="modified residue" description="N6-(pyridoxal phosphate)lysine" evidence="4">
    <location>
        <position position="253"/>
    </location>
</feature>
<evidence type="ECO:0000313" key="7">
    <source>
        <dbReference type="Proteomes" id="UP000186594"/>
    </source>
</evidence>
<organism evidence="6 7">
    <name type="scientific">Neolecta irregularis (strain DAH-3)</name>
    <dbReference type="NCBI Taxonomy" id="1198029"/>
    <lineage>
        <taxon>Eukaryota</taxon>
        <taxon>Fungi</taxon>
        <taxon>Dikarya</taxon>
        <taxon>Ascomycota</taxon>
        <taxon>Taphrinomycotina</taxon>
        <taxon>Neolectales</taxon>
        <taxon>Neolectaceae</taxon>
        <taxon>Neolecta</taxon>
    </lineage>
</organism>
<gene>
    <name evidence="4" type="primary">BNA5</name>
    <name evidence="6" type="ORF">NEOLI_005135</name>
</gene>
<feature type="binding site" evidence="4">
    <location>
        <position position="280"/>
    </location>
    <ligand>
        <name>pyridoxal 5'-phosphate</name>
        <dbReference type="ChEBI" id="CHEBI:597326"/>
    </ligand>
</feature>
<comment type="catalytic activity">
    <reaction evidence="5">
        <text>3-hydroxy-L-kynurenine + H2O = 3-hydroxyanthranilate + L-alanine + H(+)</text>
        <dbReference type="Rhea" id="RHEA:25143"/>
        <dbReference type="ChEBI" id="CHEBI:15377"/>
        <dbReference type="ChEBI" id="CHEBI:15378"/>
        <dbReference type="ChEBI" id="CHEBI:36559"/>
        <dbReference type="ChEBI" id="CHEBI:57972"/>
        <dbReference type="ChEBI" id="CHEBI:58125"/>
        <dbReference type="EC" id="3.7.1.3"/>
    </reaction>
</comment>
<keyword evidence="3 4" id="KW-0663">Pyridoxal phosphate</keyword>
<sequence>MDNLILEDQLSTLSLDPRSQAFAMKMDEQYPSLRSEFHLPEGIYFCGNSLGLQPKSLQAYVTEELRIWATHAINGHFSRAGNRAWANIDLLVVPQLAKIVGSKEKEVIAMGSLTSNLHFLMASFYRPNVNGRYKIIIEGKAFPSDHYAIESQIQHHGIDPEKGLVTIDPTGPSYGLTTEQIFRAIDQHADETAILFLSGVQFYTGQLFEMEKITRYAQNCGMIVGWDLAHAVGNVELKLSEWNVDFAVWCSYKYLNSGPGAIAGLFVNERYDGQLRLAGWWGHDRETRFEMINKFKPMPGASGYQLSNPSVIDVISLYSSLEIYGKTDMATLTNRSNLLTRYLKKLLLDLPSYSEIFHIITPELSGSQLSLYFRNGKMQNVFDRLKDHKITVDARRPDVIRVAPTALYNTFEELRLFVEVLGNILEKILNVATIQS</sequence>
<accession>A0A1U7LP99</accession>
<dbReference type="OMA" id="LPGWNSH"/>
<evidence type="ECO:0000313" key="6">
    <source>
        <dbReference type="EMBL" id="OLL24477.1"/>
    </source>
</evidence>
<evidence type="ECO:0000256" key="2">
    <source>
        <dbReference type="ARBA" id="ARBA00022801"/>
    </source>
</evidence>
<dbReference type="Gene3D" id="3.40.640.10">
    <property type="entry name" value="Type I PLP-dependent aspartate aminotransferase-like (Major domain)"/>
    <property type="match status" value="1"/>
</dbReference>
<dbReference type="InterPro" id="IPR015424">
    <property type="entry name" value="PyrdxlP-dep_Trfase"/>
</dbReference>
<dbReference type="InterPro" id="IPR010111">
    <property type="entry name" value="Kynureninase"/>
</dbReference>
<feature type="binding site" evidence="4">
    <location>
        <position position="227"/>
    </location>
    <ligand>
        <name>pyridoxal 5'-phosphate</name>
        <dbReference type="ChEBI" id="CHEBI:597326"/>
    </ligand>
</feature>
<dbReference type="PANTHER" id="PTHR14084:SF0">
    <property type="entry name" value="KYNURENINASE"/>
    <property type="match status" value="1"/>
</dbReference>
<feature type="binding site" evidence="4">
    <location>
        <position position="308"/>
    </location>
    <ligand>
        <name>pyridoxal 5'-phosphate</name>
        <dbReference type="ChEBI" id="CHEBI:597326"/>
    </ligand>
</feature>
<dbReference type="PANTHER" id="PTHR14084">
    <property type="entry name" value="KYNURENINASE"/>
    <property type="match status" value="1"/>
</dbReference>
<dbReference type="GO" id="GO:0030429">
    <property type="term" value="F:kynureninase activity"/>
    <property type="evidence" value="ECO:0007669"/>
    <property type="project" value="UniProtKB-UniRule"/>
</dbReference>
<dbReference type="InterPro" id="IPR015422">
    <property type="entry name" value="PyrdxlP-dep_Trfase_small"/>
</dbReference>
<dbReference type="AlphaFoldDB" id="A0A1U7LP99"/>
<keyword evidence="2 4" id="KW-0378">Hydrolase</keyword>
<comment type="similarity">
    <text evidence="4 5">Belongs to the kynureninase family.</text>
</comment>
<feature type="binding site" evidence="4">
    <location>
        <position position="113"/>
    </location>
    <ligand>
        <name>pyridoxal 5'-phosphate</name>
        <dbReference type="ChEBI" id="CHEBI:597326"/>
    </ligand>
</feature>
<dbReference type="Pfam" id="PF01041">
    <property type="entry name" value="DegT_DnrJ_EryC1"/>
    <property type="match status" value="1"/>
</dbReference>
<proteinExistence type="inferred from homology"/>
<dbReference type="Pfam" id="PF22580">
    <property type="entry name" value="KYNU_C"/>
    <property type="match status" value="1"/>
</dbReference>
<evidence type="ECO:0000256" key="5">
    <source>
        <dbReference type="PIRNR" id="PIRNR038800"/>
    </source>
</evidence>
<dbReference type="HAMAP" id="MF_01970">
    <property type="entry name" value="Kynureninase"/>
    <property type="match status" value="1"/>
</dbReference>
<name>A0A1U7LP99_NEOID</name>
<dbReference type="NCBIfam" id="TIGR01814">
    <property type="entry name" value="kynureninase"/>
    <property type="match status" value="1"/>
</dbReference>
<comment type="subunit">
    <text evidence="4 5">Homodimer.</text>
</comment>
<dbReference type="STRING" id="1198029.A0A1U7LP99"/>
<feature type="binding site" evidence="4">
    <location>
        <begin position="142"/>
        <end position="145"/>
    </location>
    <ligand>
        <name>pyridoxal 5'-phosphate</name>
        <dbReference type="ChEBI" id="CHEBI:597326"/>
    </ligand>
</feature>
<dbReference type="GO" id="GO:0005737">
    <property type="term" value="C:cytoplasm"/>
    <property type="evidence" value="ECO:0007669"/>
    <property type="project" value="UniProtKB-SubCell"/>
</dbReference>
<dbReference type="GO" id="GO:0019805">
    <property type="term" value="P:quinolinate biosynthetic process"/>
    <property type="evidence" value="ECO:0007669"/>
    <property type="project" value="UniProtKB-UniRule"/>
</dbReference>
<dbReference type="PIRSF" id="PIRSF038800">
    <property type="entry name" value="KYNU"/>
    <property type="match status" value="1"/>
</dbReference>
<comment type="function">
    <text evidence="4 5">Catalyzes the cleavage of L-kynurenine (L-Kyn) and L-3-hydroxykynurenine (L-3OHKyn) into anthranilic acid (AA) and 3-hydroxyanthranilic acid (3-OHAA), respectively.</text>
</comment>
<protein>
    <recommendedName>
        <fullName evidence="4 5">Kynureninase</fullName>
        <ecNumber evidence="4 5">3.7.1.3</ecNumber>
    </recommendedName>
    <alternativeName>
        <fullName evidence="4">Biosynthesis of nicotinic acid protein 5</fullName>
    </alternativeName>
    <alternativeName>
        <fullName evidence="4">L-kynurenine hydrolase</fullName>
    </alternativeName>
</protein>
<evidence type="ECO:0000256" key="3">
    <source>
        <dbReference type="ARBA" id="ARBA00022898"/>
    </source>
</evidence>
<reference evidence="6 7" key="1">
    <citation type="submission" date="2016-04" db="EMBL/GenBank/DDBJ databases">
        <title>Evolutionary innovation and constraint leading to complex multicellularity in the Ascomycota.</title>
        <authorList>
            <person name="Cisse O."/>
            <person name="Nguyen A."/>
            <person name="Hewitt D.A."/>
            <person name="Jedd G."/>
            <person name="Stajich J.E."/>
        </authorList>
    </citation>
    <scope>NUCLEOTIDE SEQUENCE [LARGE SCALE GENOMIC DNA]</scope>
    <source>
        <strain evidence="6 7">DAH-3</strain>
    </source>
</reference>
<dbReference type="InterPro" id="IPR015421">
    <property type="entry name" value="PyrdxlP-dep_Trfase_major"/>
</dbReference>
<dbReference type="OrthoDB" id="5978656at2759"/>
<dbReference type="GO" id="GO:0030170">
    <property type="term" value="F:pyridoxal phosphate binding"/>
    <property type="evidence" value="ECO:0007669"/>
    <property type="project" value="UniProtKB-UniRule"/>
</dbReference>
<dbReference type="EMBL" id="LXFE01000780">
    <property type="protein sequence ID" value="OLL24477.1"/>
    <property type="molecule type" value="Genomic_DNA"/>
</dbReference>
<dbReference type="UniPathway" id="UPA00253">
    <property type="reaction ID" value="UER00329"/>
</dbReference>
<feature type="binding site" evidence="4">
    <location>
        <position position="114"/>
    </location>
    <ligand>
        <name>pyridoxal 5'-phosphate</name>
        <dbReference type="ChEBI" id="CHEBI:597326"/>
    </ligand>
</feature>
<dbReference type="EC" id="3.7.1.3" evidence="4 5"/>
<keyword evidence="4 5" id="KW-0963">Cytoplasm</keyword>
<dbReference type="InterPro" id="IPR000653">
    <property type="entry name" value="DegT/StrS_aminotransferase"/>
</dbReference>
<dbReference type="SUPFAM" id="SSF53383">
    <property type="entry name" value="PLP-dependent transferases"/>
    <property type="match status" value="1"/>
</dbReference>
<comment type="pathway">
    <text evidence="4 5">Amino-acid degradation; L-kynurenine degradation; L-alanine and anthranilate from L-kynurenine: step 1/1.</text>
</comment>
<dbReference type="Proteomes" id="UP000186594">
    <property type="component" value="Unassembled WGS sequence"/>
</dbReference>
<dbReference type="GO" id="GO:0019441">
    <property type="term" value="P:L-tryptophan catabolic process to kynurenine"/>
    <property type="evidence" value="ECO:0007669"/>
    <property type="project" value="TreeGrafter"/>
</dbReference>
<dbReference type="UniPathway" id="UPA00334">
    <property type="reaction ID" value="UER00455"/>
</dbReference>
<dbReference type="Gene3D" id="3.90.1150.10">
    <property type="entry name" value="Aspartate Aminotransferase, domain 1"/>
    <property type="match status" value="1"/>
</dbReference>